<evidence type="ECO:0000313" key="6">
    <source>
        <dbReference type="EMBL" id="UYP44738.1"/>
    </source>
</evidence>
<dbReference type="Gene3D" id="3.40.50.360">
    <property type="match status" value="1"/>
</dbReference>
<accession>A0ABY6HMK3</accession>
<dbReference type="PANTHER" id="PTHR43278:SF2">
    <property type="entry name" value="IRON-SULFUR FLAVOPROTEIN"/>
    <property type="match status" value="1"/>
</dbReference>
<feature type="domain" description="NADPH-dependent FMN reductase-like" evidence="5">
    <location>
        <begin position="1"/>
        <end position="148"/>
    </location>
</feature>
<reference evidence="6" key="1">
    <citation type="submission" date="2022-09" db="EMBL/GenBank/DDBJ databases">
        <title>Actin cytoskeleton and complex cell architecture in an #Asgard archaeon.</title>
        <authorList>
            <person name="Ponce Toledo R.I."/>
            <person name="Schleper C."/>
            <person name="Rodrigues Oliveira T."/>
            <person name="Wollweber F."/>
            <person name="Xu J."/>
            <person name="Rittmann S."/>
            <person name="Klingl A."/>
            <person name="Pilhofer M."/>
        </authorList>
    </citation>
    <scope>NUCLEOTIDE SEQUENCE</scope>
    <source>
        <strain evidence="6">B-35</strain>
    </source>
</reference>
<name>A0ABY6HMK3_9ARCH</name>
<dbReference type="Proteomes" id="UP001208689">
    <property type="component" value="Chromosome"/>
</dbReference>
<keyword evidence="1" id="KW-0285">Flavoprotein</keyword>
<dbReference type="EMBL" id="CP104013">
    <property type="protein sequence ID" value="UYP44738.1"/>
    <property type="molecule type" value="Genomic_DNA"/>
</dbReference>
<keyword evidence="4" id="KW-0472">Membrane</keyword>
<keyword evidence="4" id="KW-1133">Transmembrane helix</keyword>
<sequence length="263" mass="31020">MKIISIFGSPRKKYSYEYTSLVKKIMDEERNSIEYQDIFLQKILQDNCNGCYQCMKKGEKFCKDYQKINPIIQSLDNADGLIISCPVYVDNVSGLMKNFIDHLAYLLHRPRFFGKKAIIIVSTLETGIKSVSHYLSKTVSQWGFDVVGTIGIKVKGFEQNEIKRSKYMKKIKKLSLIFLQSIIQNKKHSPKLENLIFFHLFKVLVNHTRDLSPEDYNYWEKKGWFEKNYFYKIYLNPITLTMAKFVAFLVKIRIAKNEKRKMK</sequence>
<dbReference type="InterPro" id="IPR029039">
    <property type="entry name" value="Flavoprotein-like_sf"/>
</dbReference>
<proteinExistence type="inferred from homology"/>
<evidence type="ECO:0000256" key="3">
    <source>
        <dbReference type="ARBA" id="ARBA00038292"/>
    </source>
</evidence>
<protein>
    <recommendedName>
        <fullName evidence="5">NADPH-dependent FMN reductase-like domain-containing protein</fullName>
    </recommendedName>
</protein>
<dbReference type="PANTHER" id="PTHR43278">
    <property type="entry name" value="NAD(P)H-DEPENDENT FMN-CONTAINING OXIDOREDUCTASE YWQN-RELATED"/>
    <property type="match status" value="1"/>
</dbReference>
<dbReference type="Pfam" id="PF03358">
    <property type="entry name" value="FMN_red"/>
    <property type="match status" value="1"/>
</dbReference>
<feature type="transmembrane region" description="Helical" evidence="4">
    <location>
        <begin position="234"/>
        <end position="254"/>
    </location>
</feature>
<keyword evidence="7" id="KW-1185">Reference proteome</keyword>
<organism evidence="6 7">
    <name type="scientific">Candidatus Lokiarchaeum ossiferum</name>
    <dbReference type="NCBI Taxonomy" id="2951803"/>
    <lineage>
        <taxon>Archaea</taxon>
        <taxon>Promethearchaeati</taxon>
        <taxon>Promethearchaeota</taxon>
        <taxon>Promethearchaeia</taxon>
        <taxon>Promethearchaeales</taxon>
        <taxon>Promethearchaeaceae</taxon>
        <taxon>Candidatus Lokiarchaeum</taxon>
    </lineage>
</organism>
<dbReference type="SUPFAM" id="SSF52218">
    <property type="entry name" value="Flavoproteins"/>
    <property type="match status" value="1"/>
</dbReference>
<dbReference type="InterPro" id="IPR005025">
    <property type="entry name" value="FMN_Rdtase-like_dom"/>
</dbReference>
<evidence type="ECO:0000256" key="2">
    <source>
        <dbReference type="ARBA" id="ARBA00022643"/>
    </source>
</evidence>
<keyword evidence="4" id="KW-0812">Transmembrane</keyword>
<evidence type="ECO:0000256" key="4">
    <source>
        <dbReference type="SAM" id="Phobius"/>
    </source>
</evidence>
<dbReference type="InterPro" id="IPR051796">
    <property type="entry name" value="ISF_SsuE-like"/>
</dbReference>
<comment type="similarity">
    <text evidence="3">Belongs to the SsuE family. Isf subfamily.</text>
</comment>
<keyword evidence="2" id="KW-0288">FMN</keyword>
<gene>
    <name evidence="6" type="ORF">NEF87_001023</name>
</gene>
<evidence type="ECO:0000313" key="7">
    <source>
        <dbReference type="Proteomes" id="UP001208689"/>
    </source>
</evidence>
<evidence type="ECO:0000256" key="1">
    <source>
        <dbReference type="ARBA" id="ARBA00022630"/>
    </source>
</evidence>
<evidence type="ECO:0000259" key="5">
    <source>
        <dbReference type="Pfam" id="PF03358"/>
    </source>
</evidence>